<dbReference type="PANTHER" id="PTHR43725:SF47">
    <property type="entry name" value="UDP-GLUCOSE 4-EPIMERASE"/>
    <property type="match status" value="1"/>
</dbReference>
<comment type="caution">
    <text evidence="12">The sequence shown here is derived from an EMBL/GenBank/DDBJ whole genome shotgun (WGS) entry which is preliminary data.</text>
</comment>
<evidence type="ECO:0000256" key="3">
    <source>
        <dbReference type="ARBA" id="ARBA00004947"/>
    </source>
</evidence>
<dbReference type="CDD" id="cd05247">
    <property type="entry name" value="UDP_G4E_1_SDR_e"/>
    <property type="match status" value="1"/>
</dbReference>
<feature type="domain" description="NAD-dependent epimerase/dehydratase" evidence="11">
    <location>
        <begin position="33"/>
        <end position="281"/>
    </location>
</feature>
<keyword evidence="9 10" id="KW-0413">Isomerase</keyword>
<evidence type="ECO:0000256" key="9">
    <source>
        <dbReference type="ARBA" id="ARBA00023235"/>
    </source>
</evidence>
<dbReference type="GO" id="GO:0003978">
    <property type="term" value="F:UDP-glucose 4-epimerase activity"/>
    <property type="evidence" value="ECO:0007669"/>
    <property type="project" value="UniProtKB-UniRule"/>
</dbReference>
<organism evidence="12 13">
    <name type="scientific">Knoellia remsis</name>
    <dbReference type="NCBI Taxonomy" id="407159"/>
    <lineage>
        <taxon>Bacteria</taxon>
        <taxon>Bacillati</taxon>
        <taxon>Actinomycetota</taxon>
        <taxon>Actinomycetes</taxon>
        <taxon>Micrococcales</taxon>
        <taxon>Intrasporangiaceae</taxon>
        <taxon>Knoellia</taxon>
    </lineage>
</organism>
<evidence type="ECO:0000256" key="2">
    <source>
        <dbReference type="ARBA" id="ARBA00001911"/>
    </source>
</evidence>
<dbReference type="Pfam" id="PF01370">
    <property type="entry name" value="Epimerase"/>
    <property type="match status" value="1"/>
</dbReference>
<dbReference type="GO" id="GO:0005829">
    <property type="term" value="C:cytosol"/>
    <property type="evidence" value="ECO:0007669"/>
    <property type="project" value="TreeGrafter"/>
</dbReference>
<dbReference type="NCBIfam" id="NF007956">
    <property type="entry name" value="PRK10675.1"/>
    <property type="match status" value="1"/>
</dbReference>
<accession>A0A2T0UQA0</accession>
<protein>
    <recommendedName>
        <fullName evidence="6 10">UDP-glucose 4-epimerase</fullName>
        <ecNumber evidence="5 10">5.1.3.2</ecNumber>
    </recommendedName>
</protein>
<keyword evidence="7 10" id="KW-0520">NAD</keyword>
<dbReference type="InterPro" id="IPR001509">
    <property type="entry name" value="Epimerase_deHydtase"/>
</dbReference>
<evidence type="ECO:0000256" key="8">
    <source>
        <dbReference type="ARBA" id="ARBA00023144"/>
    </source>
</evidence>
<reference evidence="12 13" key="1">
    <citation type="submission" date="2018-03" db="EMBL/GenBank/DDBJ databases">
        <title>Genomic Encyclopedia of Archaeal and Bacterial Type Strains, Phase II (KMG-II): from individual species to whole genera.</title>
        <authorList>
            <person name="Goeker M."/>
        </authorList>
    </citation>
    <scope>NUCLEOTIDE SEQUENCE [LARGE SCALE GENOMIC DNA]</scope>
    <source>
        <strain evidence="12 13">ATCC BAA-1496</strain>
    </source>
</reference>
<keyword evidence="10" id="KW-0119">Carbohydrate metabolism</keyword>
<evidence type="ECO:0000256" key="6">
    <source>
        <dbReference type="ARBA" id="ARBA00018569"/>
    </source>
</evidence>
<sequence>MWSFVTLSAGPVPWVGASDGVPGGGSRVGAMRVLVSGGAGYIGSHTVVQLVAAGHEVTVVDSFANAKPSVVGRLEALTGMPLDVRSFDLTDRDKTEAVFVDTPIDAVIHFAGFKAVGESVEQPLDYYENNLDTTMSLLRAMSRHGVKKLVFSSSATVYGAEPVVPMTEDAPTSATNPYGWTKVMNEQVLRDMAVADPSWRIALLRYFNPVGAHASGTIGEDPSGIPNNLMPFIAQVAVGRRDKLMVFGDDYPTPDGTGVRDYIHVEDLAAGHVAALHKLGATDDAVSTWNLGTGRGTSVLELLHAFERAVGRELPYEIVARRPGDIAASYADPSRAEADLGWRATRTIDDMCADTWRWQSTNPNGYP</sequence>
<evidence type="ECO:0000259" key="11">
    <source>
        <dbReference type="Pfam" id="PF01370"/>
    </source>
</evidence>
<comment type="pathway">
    <text evidence="3 10">Carbohydrate metabolism; galactose metabolism.</text>
</comment>
<evidence type="ECO:0000256" key="5">
    <source>
        <dbReference type="ARBA" id="ARBA00013189"/>
    </source>
</evidence>
<evidence type="ECO:0000256" key="10">
    <source>
        <dbReference type="RuleBase" id="RU366046"/>
    </source>
</evidence>
<keyword evidence="8" id="KW-0299">Galactose metabolism</keyword>
<dbReference type="AlphaFoldDB" id="A0A2T0UQA0"/>
<dbReference type="EMBL" id="PVTI01000008">
    <property type="protein sequence ID" value="PRY60112.1"/>
    <property type="molecule type" value="Genomic_DNA"/>
</dbReference>
<comment type="cofactor">
    <cofactor evidence="2 10">
        <name>NAD(+)</name>
        <dbReference type="ChEBI" id="CHEBI:57540"/>
    </cofactor>
</comment>
<comment type="similarity">
    <text evidence="4 10">Belongs to the NAD(P)-dependent epimerase/dehydratase family.</text>
</comment>
<evidence type="ECO:0000313" key="13">
    <source>
        <dbReference type="Proteomes" id="UP000237822"/>
    </source>
</evidence>
<evidence type="ECO:0000256" key="1">
    <source>
        <dbReference type="ARBA" id="ARBA00000083"/>
    </source>
</evidence>
<evidence type="ECO:0000313" key="12">
    <source>
        <dbReference type="EMBL" id="PRY60112.1"/>
    </source>
</evidence>
<evidence type="ECO:0000256" key="4">
    <source>
        <dbReference type="ARBA" id="ARBA00007637"/>
    </source>
</evidence>
<keyword evidence="13" id="KW-1185">Reference proteome</keyword>
<dbReference type="Gene3D" id="3.90.25.10">
    <property type="entry name" value="UDP-galactose 4-epimerase, domain 1"/>
    <property type="match status" value="1"/>
</dbReference>
<dbReference type="NCBIfam" id="TIGR01179">
    <property type="entry name" value="galE"/>
    <property type="match status" value="1"/>
</dbReference>
<comment type="subunit">
    <text evidence="10">Homodimer.</text>
</comment>
<dbReference type="GO" id="GO:0006012">
    <property type="term" value="P:galactose metabolic process"/>
    <property type="evidence" value="ECO:0007669"/>
    <property type="project" value="UniProtKB-UniPathway"/>
</dbReference>
<dbReference type="Proteomes" id="UP000237822">
    <property type="component" value="Unassembled WGS sequence"/>
</dbReference>
<dbReference type="InterPro" id="IPR036291">
    <property type="entry name" value="NAD(P)-bd_dom_sf"/>
</dbReference>
<dbReference type="SUPFAM" id="SSF51735">
    <property type="entry name" value="NAD(P)-binding Rossmann-fold domains"/>
    <property type="match status" value="1"/>
</dbReference>
<comment type="catalytic activity">
    <reaction evidence="1 10">
        <text>UDP-alpha-D-glucose = UDP-alpha-D-galactose</text>
        <dbReference type="Rhea" id="RHEA:22168"/>
        <dbReference type="ChEBI" id="CHEBI:58885"/>
        <dbReference type="ChEBI" id="CHEBI:66914"/>
        <dbReference type="EC" id="5.1.3.2"/>
    </reaction>
</comment>
<evidence type="ECO:0000256" key="7">
    <source>
        <dbReference type="ARBA" id="ARBA00023027"/>
    </source>
</evidence>
<dbReference type="EC" id="5.1.3.2" evidence="5 10"/>
<dbReference type="Gene3D" id="3.40.50.720">
    <property type="entry name" value="NAD(P)-binding Rossmann-like Domain"/>
    <property type="match status" value="1"/>
</dbReference>
<proteinExistence type="inferred from homology"/>
<dbReference type="PANTHER" id="PTHR43725">
    <property type="entry name" value="UDP-GLUCOSE 4-EPIMERASE"/>
    <property type="match status" value="1"/>
</dbReference>
<name>A0A2T0UQA0_9MICO</name>
<gene>
    <name evidence="12" type="ORF">BCF74_10858</name>
</gene>
<dbReference type="InterPro" id="IPR005886">
    <property type="entry name" value="UDP_G4E"/>
</dbReference>
<dbReference type="UniPathway" id="UPA00214"/>